<dbReference type="OrthoDB" id="3378501at2"/>
<dbReference type="eggNOG" id="ENOG50335AV">
    <property type="taxonomic scope" value="Bacteria"/>
</dbReference>
<dbReference type="KEGG" id="rca:Rcas_1279"/>
<protein>
    <submittedName>
        <fullName evidence="1">Pyridoxamine 5'-phosphate oxidase-related FMN-binding</fullName>
    </submittedName>
</protein>
<dbReference type="Proteomes" id="UP000000263">
    <property type="component" value="Chromosome"/>
</dbReference>
<dbReference type="GO" id="GO:0016491">
    <property type="term" value="F:oxidoreductase activity"/>
    <property type="evidence" value="ECO:0007669"/>
    <property type="project" value="InterPro"/>
</dbReference>
<dbReference type="NCBIfam" id="TIGR00026">
    <property type="entry name" value="hi_GC_TIGR00026"/>
    <property type="match status" value="1"/>
</dbReference>
<dbReference type="RefSeq" id="WP_012119806.1">
    <property type="nucleotide sequence ID" value="NC_009767.1"/>
</dbReference>
<proteinExistence type="predicted"/>
<accession>A7NIS3</accession>
<dbReference type="InterPro" id="IPR012349">
    <property type="entry name" value="Split_barrel_FMN-bd"/>
</dbReference>
<dbReference type="HOGENOM" id="CLU_1968893_0_0_0"/>
<dbReference type="SUPFAM" id="SSF50475">
    <property type="entry name" value="FMN-binding split barrel"/>
    <property type="match status" value="1"/>
</dbReference>
<keyword evidence="2" id="KW-1185">Reference proteome</keyword>
<dbReference type="Gene3D" id="2.30.110.10">
    <property type="entry name" value="Electron Transport, Fmn-binding Protein, Chain A"/>
    <property type="match status" value="1"/>
</dbReference>
<dbReference type="AlphaFoldDB" id="A7NIS3"/>
<dbReference type="STRING" id="383372.Rcas_1279"/>
<gene>
    <name evidence="1" type="ordered locus">Rcas_1279</name>
</gene>
<dbReference type="EMBL" id="CP000804">
    <property type="protein sequence ID" value="ABU57376.1"/>
    <property type="molecule type" value="Genomic_DNA"/>
</dbReference>
<evidence type="ECO:0000313" key="2">
    <source>
        <dbReference type="Proteomes" id="UP000000263"/>
    </source>
</evidence>
<sequence length="127" mass="13953">MHPDLHTLAQLDFGYLTTTGRVTGKPHTIEIWFALHGRTVYMLAGNHASDWVKNARRTPNVSMTIGGFAFVGTARIVDQAEEDALARRLILAKYQPGYGEDLSDWGRTALAVAVDLNAVSETRPGML</sequence>
<reference evidence="1 2" key="1">
    <citation type="submission" date="2007-08" db="EMBL/GenBank/DDBJ databases">
        <title>Complete sequence of Roseiflexus castenholzii DSM 13941.</title>
        <authorList>
            <consortium name="US DOE Joint Genome Institute"/>
            <person name="Copeland A."/>
            <person name="Lucas S."/>
            <person name="Lapidus A."/>
            <person name="Barry K."/>
            <person name="Glavina del Rio T."/>
            <person name="Dalin E."/>
            <person name="Tice H."/>
            <person name="Pitluck S."/>
            <person name="Thompson L.S."/>
            <person name="Brettin T."/>
            <person name="Bruce D."/>
            <person name="Detter J.C."/>
            <person name="Han C."/>
            <person name="Tapia R."/>
            <person name="Schmutz J."/>
            <person name="Larimer F."/>
            <person name="Land M."/>
            <person name="Hauser L."/>
            <person name="Kyrpides N."/>
            <person name="Mikhailova N."/>
            <person name="Bryant D.A."/>
            <person name="Hanada S."/>
            <person name="Tsukatani Y."/>
            <person name="Richardson P."/>
        </authorList>
    </citation>
    <scope>NUCLEOTIDE SEQUENCE [LARGE SCALE GENOMIC DNA]</scope>
    <source>
        <strain evidence="2">DSM 13941 / HLO8</strain>
    </source>
</reference>
<dbReference type="Pfam" id="PF04075">
    <property type="entry name" value="F420H2_quin_red"/>
    <property type="match status" value="1"/>
</dbReference>
<dbReference type="InterPro" id="IPR004378">
    <property type="entry name" value="F420H2_quin_Rdtase"/>
</dbReference>
<name>A7NIS3_ROSCS</name>
<evidence type="ECO:0000313" key="1">
    <source>
        <dbReference type="EMBL" id="ABU57376.1"/>
    </source>
</evidence>
<organism evidence="1 2">
    <name type="scientific">Roseiflexus castenholzii (strain DSM 13941 / HLO8)</name>
    <dbReference type="NCBI Taxonomy" id="383372"/>
    <lineage>
        <taxon>Bacteria</taxon>
        <taxon>Bacillati</taxon>
        <taxon>Chloroflexota</taxon>
        <taxon>Chloroflexia</taxon>
        <taxon>Chloroflexales</taxon>
        <taxon>Roseiflexineae</taxon>
        <taxon>Roseiflexaceae</taxon>
        <taxon>Roseiflexus</taxon>
    </lineage>
</organism>